<evidence type="ECO:0000256" key="11">
    <source>
        <dbReference type="ARBA" id="ARBA00022840"/>
    </source>
</evidence>
<evidence type="ECO:0000256" key="19">
    <source>
        <dbReference type="ARBA" id="ARBA00047995"/>
    </source>
</evidence>
<dbReference type="SMART" id="SM00559">
    <property type="entry name" value="Ku78"/>
    <property type="match status" value="1"/>
</dbReference>
<dbReference type="Pfam" id="PF02735">
    <property type="entry name" value="Ku"/>
    <property type="match status" value="1"/>
</dbReference>
<gene>
    <name evidence="22" type="ORF">P8C59_005009</name>
</gene>
<evidence type="ECO:0000256" key="9">
    <source>
        <dbReference type="ARBA" id="ARBA00022801"/>
    </source>
</evidence>
<dbReference type="InterPro" id="IPR036494">
    <property type="entry name" value="Ku_C_sf"/>
</dbReference>
<dbReference type="Gene3D" id="2.40.290.10">
    <property type="match status" value="1"/>
</dbReference>
<comment type="caution">
    <text evidence="22">The sequence shown here is derived from an EMBL/GenBank/DDBJ whole genome shotgun (WGS) entry which is preliminary data.</text>
</comment>
<evidence type="ECO:0000256" key="15">
    <source>
        <dbReference type="ARBA" id="ARBA00023204"/>
    </source>
</evidence>
<evidence type="ECO:0000256" key="17">
    <source>
        <dbReference type="ARBA" id="ARBA00024890"/>
    </source>
</evidence>
<dbReference type="PANTHER" id="PTHR28083:SF1">
    <property type="entry name" value="GOOD FOR FULL DBP5 ACTIVITY PROTEIN 2"/>
    <property type="match status" value="1"/>
</dbReference>
<keyword evidence="13" id="KW-0238">DNA-binding</keyword>
<dbReference type="Proteomes" id="UP001217918">
    <property type="component" value="Unassembled WGS sequence"/>
</dbReference>
<comment type="subcellular location">
    <subcellularLocation>
        <location evidence="2">Chromosome</location>
        <location evidence="2">Telomere</location>
    </subcellularLocation>
    <subcellularLocation>
        <location evidence="1">Nucleus</location>
    </subcellularLocation>
</comment>
<dbReference type="InterPro" id="IPR024193">
    <property type="entry name" value="Ku80"/>
</dbReference>
<evidence type="ECO:0000313" key="22">
    <source>
        <dbReference type="EMBL" id="KAK2070523.1"/>
    </source>
</evidence>
<evidence type="ECO:0000256" key="6">
    <source>
        <dbReference type="ARBA" id="ARBA00022454"/>
    </source>
</evidence>
<evidence type="ECO:0000256" key="18">
    <source>
        <dbReference type="ARBA" id="ARBA00031847"/>
    </source>
</evidence>
<keyword evidence="11" id="KW-0067">ATP-binding</keyword>
<dbReference type="InterPro" id="IPR006164">
    <property type="entry name" value="DNA_bd_Ku70/Ku80"/>
</dbReference>
<dbReference type="EMBL" id="JAQQPM010000004">
    <property type="protein sequence ID" value="KAK2070523.1"/>
    <property type="molecule type" value="Genomic_DNA"/>
</dbReference>
<feature type="region of interest" description="Disordered" evidence="20">
    <location>
        <begin position="249"/>
        <end position="295"/>
    </location>
</feature>
<evidence type="ECO:0000256" key="20">
    <source>
        <dbReference type="SAM" id="MobiDB-lite"/>
    </source>
</evidence>
<dbReference type="Pfam" id="PF08785">
    <property type="entry name" value="Ku_PK_bind"/>
    <property type="match status" value="1"/>
</dbReference>
<dbReference type="SUPFAM" id="SSF101420">
    <property type="entry name" value="C-terminal domain of Ku80"/>
    <property type="match status" value="1"/>
</dbReference>
<organism evidence="22 23">
    <name type="scientific">Phyllachora maydis</name>
    <dbReference type="NCBI Taxonomy" id="1825666"/>
    <lineage>
        <taxon>Eukaryota</taxon>
        <taxon>Fungi</taxon>
        <taxon>Dikarya</taxon>
        <taxon>Ascomycota</taxon>
        <taxon>Pezizomycotina</taxon>
        <taxon>Sordariomycetes</taxon>
        <taxon>Sordariomycetidae</taxon>
        <taxon>Phyllachorales</taxon>
        <taxon>Phyllachoraceae</taxon>
        <taxon>Phyllachora</taxon>
    </lineage>
</organism>
<feature type="compositionally biased region" description="Polar residues" evidence="20">
    <location>
        <begin position="249"/>
        <end position="266"/>
    </location>
</feature>
<dbReference type="CDD" id="cd00873">
    <property type="entry name" value="KU80"/>
    <property type="match status" value="1"/>
</dbReference>
<evidence type="ECO:0000256" key="10">
    <source>
        <dbReference type="ARBA" id="ARBA00022806"/>
    </source>
</evidence>
<dbReference type="GO" id="GO:0016787">
    <property type="term" value="F:hydrolase activity"/>
    <property type="evidence" value="ECO:0007669"/>
    <property type="project" value="UniProtKB-KW"/>
</dbReference>
<dbReference type="SUPFAM" id="SSF53300">
    <property type="entry name" value="vWA-like"/>
    <property type="match status" value="1"/>
</dbReference>
<dbReference type="GO" id="GO:0000723">
    <property type="term" value="P:telomere maintenance"/>
    <property type="evidence" value="ECO:0007669"/>
    <property type="project" value="InterPro"/>
</dbReference>
<evidence type="ECO:0000259" key="21">
    <source>
        <dbReference type="SMART" id="SM00559"/>
    </source>
</evidence>
<dbReference type="GO" id="GO:0006303">
    <property type="term" value="P:double-strand break repair via nonhomologous end joining"/>
    <property type="evidence" value="ECO:0007669"/>
    <property type="project" value="InterPro"/>
</dbReference>
<dbReference type="GO" id="GO:0000781">
    <property type="term" value="C:chromosome, telomeric region"/>
    <property type="evidence" value="ECO:0007669"/>
    <property type="project" value="UniProtKB-SubCell"/>
</dbReference>
<proteinExistence type="inferred from homology"/>
<keyword evidence="10" id="KW-0347">Helicase</keyword>
<dbReference type="GO" id="GO:0006310">
    <property type="term" value="P:DNA recombination"/>
    <property type="evidence" value="ECO:0007669"/>
    <property type="project" value="UniProtKB-KW"/>
</dbReference>
<dbReference type="EC" id="3.6.4.12" evidence="4"/>
<evidence type="ECO:0000256" key="2">
    <source>
        <dbReference type="ARBA" id="ARBA00004574"/>
    </source>
</evidence>
<evidence type="ECO:0000313" key="23">
    <source>
        <dbReference type="Proteomes" id="UP001217918"/>
    </source>
</evidence>
<keyword evidence="7" id="KW-0547">Nucleotide-binding</keyword>
<keyword evidence="14" id="KW-0233">DNA recombination</keyword>
<dbReference type="GO" id="GO:0042162">
    <property type="term" value="F:telomeric DNA binding"/>
    <property type="evidence" value="ECO:0007669"/>
    <property type="project" value="InterPro"/>
</dbReference>
<comment type="similarity">
    <text evidence="3">Belongs to the ku80 family.</text>
</comment>
<keyword evidence="9" id="KW-0378">Hydrolase</keyword>
<sequence length="1300" mass="145690">MADKEATVYIIDLGQSMADHNSGRTISDLDWCMRYVWDKICTTVAANRKTWMIGVIGLRTDETSNPQAEEGLEGYENISVLREIDAMPMTALKELQERVRTLSTSSKLKTQGKKFNKKIVLVTNGLGPIDADSISEVAERVEELDINLTILGVDFDDPEYGFKEEDKSAIKAKNEQILKSLVYQCKKGVYGTVTEAIDELEMPRVKPIRPYKSYDGQLTLGDPEKYERALSISVERYFKTKRALVPSATSRTLEQFNGPSQPTQNDSDSDEDAGGVDSSRVYRVPDPEAPGGFRDVPFEDLSKGYEYGRDVVPIAESDWNVTKLCQSKNFTIVGFVSSTSHGRFTNMGETSVIIAKKFDEEAELALSALIYTLYDLELYAVARYVGRDGQNPQLLLLMPNPGLEGDFQCLYDVPLPFAEDIRPYQFAPLDKVITVTGQILTEHRLLPTDDLSKAMSDYVDAMDLSTFGKDDTGEPVEYAPIEETYNPAVHRINQAVRLRAIHPDEPLGPVPEALIRFSDPPTNLVKQSEIQISALVKAAEVKQVPKKAKGKRAKSNAVQPLSGLDVSELLRSKKRPRITVDGAIPSYKQALDAAADAADVSEAIADATKQMGEVVEQLIMDNVGDSLYDQAEANLRVMREQLVELDEPELYNSFIRALKKRIRSGQLNGDQREMWRRHISRVGLGLITTNESEISQVTEEEAETFKRFTGSHNELYEDQAGKALAGEITGNQVIWEPAPAEISTASAEEVAGLLYGDHGSSDDEMEMVLGMSHLNANGEAKKLPQSGQKQIGKVPKAPLKMSRKKEVARLEDAAKSWKMPSLKKGEESHEGDYFTPWKFVQGYPNMYVGKRNGERAAPFFEHEEILENRVWDLYYLRYPPNVDRKPVLFVPTTQLQNLLDVVNAKLEDTNLTIPDGKNAEKFYMTFGAGQTPRPRFLGRSTSLLSFEDLKTSFPPLQSGEALDRATPLAKDDFLDRLDMIHKAGFKDGKNKSEANRRKKIAKHRSWGQQVKRVQRYLGLRPRAPTEHTDDLPLPQSLDLARPITLEPEGSVVFVAIDVEAYEFNQDMITEVGVAILDTNDLKSVAPGEGGVDWHELIKAHHIRIRENVWAVNRKHVRGCPDQFNFGSSEHVNLADVVNALDKMINVPVSETEPYKKRQVVYVFHDATSDIKYLNTLGYDVGAYANVIDVADTAFMHQYMTRSDNPAALRTLLVQQKLQFQFLHNAGNDAMYTLRCMITLAIKMRLQSIERAPIKANQRALPTPYKETVEDDDGWESDGEMSDGGGYQQELPKVSHKYGNW</sequence>
<evidence type="ECO:0000256" key="7">
    <source>
        <dbReference type="ARBA" id="ARBA00022741"/>
    </source>
</evidence>
<dbReference type="InterPro" id="IPR048519">
    <property type="entry name" value="Gfd2/YDR514C-like_C"/>
</dbReference>
<dbReference type="SUPFAM" id="SSF53098">
    <property type="entry name" value="Ribonuclease H-like"/>
    <property type="match status" value="1"/>
</dbReference>
<feature type="domain" description="Ku" evidence="21">
    <location>
        <begin position="291"/>
        <end position="432"/>
    </location>
</feature>
<dbReference type="Pfam" id="PF21762">
    <property type="entry name" value="DEDDh_C"/>
    <property type="match status" value="1"/>
</dbReference>
<dbReference type="FunFam" id="3.40.50.410:FF:000073">
    <property type="entry name" value="ATP-dependent DNA helicase II subunit 2"/>
    <property type="match status" value="1"/>
</dbReference>
<evidence type="ECO:0000256" key="13">
    <source>
        <dbReference type="ARBA" id="ARBA00023125"/>
    </source>
</evidence>
<evidence type="ECO:0000256" key="14">
    <source>
        <dbReference type="ARBA" id="ARBA00023172"/>
    </source>
</evidence>
<evidence type="ECO:0000256" key="3">
    <source>
        <dbReference type="ARBA" id="ARBA00007726"/>
    </source>
</evidence>
<keyword evidence="23" id="KW-1185">Reference proteome</keyword>
<feature type="compositionally biased region" description="Acidic residues" evidence="20">
    <location>
        <begin position="1268"/>
        <end position="1280"/>
    </location>
</feature>
<protein>
    <recommendedName>
        <fullName evidence="5">ATP-dependent DNA helicase II subunit 2</fullName>
        <ecNumber evidence="4">3.6.4.12</ecNumber>
    </recommendedName>
    <alternativeName>
        <fullName evidence="18">ATP-dependent DNA helicase II subunit Ku80</fullName>
    </alternativeName>
</protein>
<evidence type="ECO:0000256" key="8">
    <source>
        <dbReference type="ARBA" id="ARBA00022763"/>
    </source>
</evidence>
<dbReference type="Pfam" id="PF03731">
    <property type="entry name" value="Ku_N"/>
    <property type="match status" value="1"/>
</dbReference>
<keyword evidence="12" id="KW-0779">Telomere</keyword>
<dbReference type="Gene3D" id="1.25.40.240">
    <property type="entry name" value="Ku, C-terminal domain"/>
    <property type="match status" value="1"/>
</dbReference>
<evidence type="ECO:0000256" key="16">
    <source>
        <dbReference type="ARBA" id="ARBA00023242"/>
    </source>
</evidence>
<dbReference type="InterPro" id="IPR016194">
    <property type="entry name" value="SPOC-like_C_dom_sf"/>
</dbReference>
<evidence type="ECO:0000256" key="4">
    <source>
        <dbReference type="ARBA" id="ARBA00012551"/>
    </source>
</evidence>
<evidence type="ECO:0000256" key="12">
    <source>
        <dbReference type="ARBA" id="ARBA00022895"/>
    </source>
</evidence>
<keyword evidence="16" id="KW-0539">Nucleus</keyword>
<keyword evidence="8" id="KW-0227">DNA damage</keyword>
<feature type="region of interest" description="Disordered" evidence="20">
    <location>
        <begin position="1261"/>
        <end position="1300"/>
    </location>
</feature>
<dbReference type="InterPro" id="IPR014893">
    <property type="entry name" value="Ku_PK_bind"/>
</dbReference>
<dbReference type="InterPro" id="IPR036465">
    <property type="entry name" value="vWFA_dom_sf"/>
</dbReference>
<dbReference type="Gene3D" id="3.30.420.10">
    <property type="entry name" value="Ribonuclease H-like superfamily/Ribonuclease H"/>
    <property type="match status" value="1"/>
</dbReference>
<evidence type="ECO:0000256" key="5">
    <source>
        <dbReference type="ARBA" id="ARBA00021792"/>
    </source>
</evidence>
<dbReference type="Gene3D" id="3.40.50.410">
    <property type="entry name" value="von Willebrand factor, type A domain"/>
    <property type="match status" value="1"/>
</dbReference>
<dbReference type="GO" id="GO:0003678">
    <property type="term" value="F:DNA helicase activity"/>
    <property type="evidence" value="ECO:0007669"/>
    <property type="project" value="UniProtKB-EC"/>
</dbReference>
<comment type="function">
    <text evidence="17">Single-stranded DNA-dependent ATP-dependent helicase. Involved in non-homologous end joining (NHEJ) DNA double strand break repair. DNA-binding is sequence-independent but has a high affinity to nicks in double-stranded DNA and to the ends of duplex DNA. Binds to naturally occurring chromosomal ends, and therefore provides chromosomal end protection. Required also for telomere recombination to repair telomeric ends in the absence of telomerase. KU70, of the KU70/KU80 heterodimer, binds to the stem loop of TLC1, the RNA component of telomerase. Involved in telomere maintenance. Interacts with telomeric repeats and subtelomeric sequences thereby controlling telomere length and protecting against subtelomeric rearrangement. Maintains telomeric chromatin, which is involved in silencing the expression of genes located at the telomere. Required for mating-type switching.</text>
</comment>
<dbReference type="FunFam" id="1.10.1600.10:FF:000002">
    <property type="entry name" value="X-ray repair cross-complementing protein 5"/>
    <property type="match status" value="1"/>
</dbReference>
<dbReference type="InterPro" id="IPR012337">
    <property type="entry name" value="RNaseH-like_sf"/>
</dbReference>
<dbReference type="InterPro" id="IPR005161">
    <property type="entry name" value="Ku_N"/>
</dbReference>
<keyword evidence="15" id="KW-0234">DNA repair</keyword>
<dbReference type="PANTHER" id="PTHR28083">
    <property type="entry name" value="GOOD FOR FULL DBP5 ACTIVITY PROTEIN 2"/>
    <property type="match status" value="1"/>
</dbReference>
<dbReference type="Gene3D" id="1.10.1600.10">
    <property type="match status" value="1"/>
</dbReference>
<evidence type="ECO:0000256" key="1">
    <source>
        <dbReference type="ARBA" id="ARBA00004123"/>
    </source>
</evidence>
<dbReference type="GO" id="GO:0043564">
    <property type="term" value="C:Ku70:Ku80 complex"/>
    <property type="evidence" value="ECO:0007669"/>
    <property type="project" value="InterPro"/>
</dbReference>
<dbReference type="InterPro" id="IPR036397">
    <property type="entry name" value="RNaseH_sf"/>
</dbReference>
<keyword evidence="6" id="KW-0158">Chromosome</keyword>
<dbReference type="SUPFAM" id="SSF100939">
    <property type="entry name" value="SPOC domain-like"/>
    <property type="match status" value="1"/>
</dbReference>
<accession>A0AAD9I3L3</accession>
<reference evidence="22" key="1">
    <citation type="journal article" date="2023" name="Mol. Plant Microbe Interact.">
        <title>Elucidating the Obligate Nature and Biological Capacity of an Invasive Fungal Corn Pathogen.</title>
        <authorList>
            <person name="MacCready J.S."/>
            <person name="Roggenkamp E.M."/>
            <person name="Gdanetz K."/>
            <person name="Chilvers M.I."/>
        </authorList>
    </citation>
    <scope>NUCLEOTIDE SEQUENCE</scope>
    <source>
        <strain evidence="22">PM02</strain>
    </source>
</reference>
<name>A0AAD9I3L3_9PEZI</name>
<dbReference type="InterPro" id="IPR040151">
    <property type="entry name" value="Gfd2/YDR514C-like"/>
</dbReference>
<dbReference type="GO" id="GO:0005524">
    <property type="term" value="F:ATP binding"/>
    <property type="evidence" value="ECO:0007669"/>
    <property type="project" value="UniProtKB-KW"/>
</dbReference>
<dbReference type="GO" id="GO:0003684">
    <property type="term" value="F:damaged DNA binding"/>
    <property type="evidence" value="ECO:0007669"/>
    <property type="project" value="InterPro"/>
</dbReference>
<comment type="catalytic activity">
    <reaction evidence="19">
        <text>ATP + H2O = ADP + phosphate + H(+)</text>
        <dbReference type="Rhea" id="RHEA:13065"/>
        <dbReference type="ChEBI" id="CHEBI:15377"/>
        <dbReference type="ChEBI" id="CHEBI:15378"/>
        <dbReference type="ChEBI" id="CHEBI:30616"/>
        <dbReference type="ChEBI" id="CHEBI:43474"/>
        <dbReference type="ChEBI" id="CHEBI:456216"/>
        <dbReference type="EC" id="3.6.4.12"/>
    </reaction>
</comment>